<dbReference type="RefSeq" id="WP_066974061.1">
    <property type="nucleotide sequence ID" value="NZ_LWMT01000295.1"/>
</dbReference>
<dbReference type="OrthoDB" id="70331at2157"/>
<dbReference type="Gene3D" id="2.160.10.10">
    <property type="entry name" value="Hexapeptide repeat proteins"/>
    <property type="match status" value="1"/>
</dbReference>
<feature type="transmembrane region" description="Helical" evidence="2">
    <location>
        <begin position="390"/>
        <end position="407"/>
    </location>
</feature>
<proteinExistence type="predicted"/>
<dbReference type="PATRIC" id="fig|55758.3.peg.2168"/>
<keyword evidence="2" id="KW-1133">Transmembrane helix</keyword>
<comment type="caution">
    <text evidence="3">The sequence shown here is derived from an EMBL/GenBank/DDBJ whole genome shotgun (WGS) entry which is preliminary data.</text>
</comment>
<evidence type="ECO:0000313" key="3">
    <source>
        <dbReference type="EMBL" id="KZX09872.1"/>
    </source>
</evidence>
<keyword evidence="2" id="KW-0812">Transmembrane</keyword>
<dbReference type="EMBL" id="LWMT01000295">
    <property type="protein sequence ID" value="KZX09872.1"/>
    <property type="molecule type" value="Genomic_DNA"/>
</dbReference>
<accession>A0A165YU77</accession>
<evidence type="ECO:0000313" key="4">
    <source>
        <dbReference type="Proteomes" id="UP000077066"/>
    </source>
</evidence>
<name>A0A165YU77_9EURY</name>
<reference evidence="3 4" key="1">
    <citation type="submission" date="2016-04" db="EMBL/GenBank/DDBJ databases">
        <title>Genome sequence of Methanobrevibacter filiformis DSM 11501.</title>
        <authorList>
            <person name="Poehlein A."/>
            <person name="Seedorf H."/>
            <person name="Daniel R."/>
        </authorList>
    </citation>
    <scope>NUCLEOTIDE SEQUENCE [LARGE SCALE GENOMIC DNA]</scope>
    <source>
        <strain evidence="3 4">DSM 11501</strain>
    </source>
</reference>
<evidence type="ECO:0000256" key="1">
    <source>
        <dbReference type="SAM" id="MobiDB-lite"/>
    </source>
</evidence>
<feature type="region of interest" description="Disordered" evidence="1">
    <location>
        <begin position="259"/>
        <end position="305"/>
    </location>
</feature>
<gene>
    <name evidence="3" type="ORF">MBFIL_19470</name>
</gene>
<keyword evidence="2" id="KW-0472">Membrane</keyword>
<protein>
    <submittedName>
        <fullName evidence="3">Protein SprT-like protein</fullName>
    </submittedName>
</protein>
<feature type="transmembrane region" description="Helical" evidence="2">
    <location>
        <begin position="413"/>
        <end position="432"/>
    </location>
</feature>
<dbReference type="Proteomes" id="UP000077066">
    <property type="component" value="Unassembled WGS sequence"/>
</dbReference>
<dbReference type="AlphaFoldDB" id="A0A165YU77"/>
<dbReference type="STRING" id="55758.MBFIL_19470"/>
<keyword evidence="4" id="KW-1185">Reference proteome</keyword>
<sequence>MKIVSCENCGARYQLENNESTNDYECSVCSGKLIEEKQAIGGNSTEVMSEKKHNQSNTVYCQSCKMKFALNSNDNISDFECSNCGGELTYLNPIVGNSKISNYSNNYGDDIVYDDIDSFRDSDSFDENEGGIDTVESNSLQNSINSSSISPDKIIESSEKIQESKALASIKNKFMSDFGKDKPIIKFNDSNTEDIPLDADLDNEPNEDLGNLDNLETTTNVASVDMGNTQSNVKVVPSTIDESISKNDSLGIDDSKLKEESTIKDSSKFKNESIAKENSKLKEESVVKEDSKLKEESTIKDSSKFKDESIAKEDSKFKDESIAKEDSKFKEESAFGDGSNLKDDPVSLNEVKSSSAVDVVVENDKLVSPDNITKKQDISNPHTKKSSTHNLFLGSGVIIILIGLSDFLVTLRIYGIVFAFIGMFAIGFGLVLNKNRDDGEDKGKLFKQDLMVLPKKFNLFYSTDFPGSSNTIDHIIVGPSGIFSILTKNVTDKEINIIKQGIKTPVPDSPDKMTINIHSLDDVDEEEENNNKQGFSVFSKNEDLYFERDGKIKNRAIDLSDDLADFLENNDLDGDSTEPLVAYINSNSSIINMTIYDEDYYSKTFLNAVGKGDRILDENMINKISVLLAQYSVEYSS</sequence>
<organism evidence="3 4">
    <name type="scientific">Methanobrevibacter filiformis</name>
    <dbReference type="NCBI Taxonomy" id="55758"/>
    <lineage>
        <taxon>Archaea</taxon>
        <taxon>Methanobacteriati</taxon>
        <taxon>Methanobacteriota</taxon>
        <taxon>Methanomada group</taxon>
        <taxon>Methanobacteria</taxon>
        <taxon>Methanobacteriales</taxon>
        <taxon>Methanobacteriaceae</taxon>
        <taxon>Methanobrevibacter</taxon>
    </lineage>
</organism>
<evidence type="ECO:0000256" key="2">
    <source>
        <dbReference type="SAM" id="Phobius"/>
    </source>
</evidence>